<evidence type="ECO:0000313" key="2">
    <source>
        <dbReference type="EMBL" id="TCD63451.1"/>
    </source>
</evidence>
<feature type="region of interest" description="Disordered" evidence="1">
    <location>
        <begin position="1"/>
        <end position="55"/>
    </location>
</feature>
<dbReference type="EMBL" id="RWJN01000297">
    <property type="protein sequence ID" value="TCD63451.1"/>
    <property type="molecule type" value="Genomic_DNA"/>
</dbReference>
<keyword evidence="3" id="KW-1185">Reference proteome</keyword>
<evidence type="ECO:0000313" key="3">
    <source>
        <dbReference type="Proteomes" id="UP000292702"/>
    </source>
</evidence>
<comment type="caution">
    <text evidence="2">The sequence shown here is derived from an EMBL/GenBank/DDBJ whole genome shotgun (WGS) entry which is preliminary data.</text>
</comment>
<dbReference type="OrthoDB" id="2799963at2759"/>
<evidence type="ECO:0000256" key="1">
    <source>
        <dbReference type="SAM" id="MobiDB-lite"/>
    </source>
</evidence>
<dbReference type="AlphaFoldDB" id="A0A4R0R770"/>
<reference evidence="2 3" key="1">
    <citation type="submission" date="2018-11" db="EMBL/GenBank/DDBJ databases">
        <title>Genome assembly of Steccherinum ochraceum LE-BIN_3174, the white-rot fungus of the Steccherinaceae family (The Residual Polyporoid clade, Polyporales, Basidiomycota).</title>
        <authorList>
            <person name="Fedorova T.V."/>
            <person name="Glazunova O.A."/>
            <person name="Landesman E.O."/>
            <person name="Moiseenko K.V."/>
            <person name="Psurtseva N.V."/>
            <person name="Savinova O.S."/>
            <person name="Shakhova N.V."/>
            <person name="Tyazhelova T.V."/>
            <person name="Vasina D.V."/>
        </authorList>
    </citation>
    <scope>NUCLEOTIDE SEQUENCE [LARGE SCALE GENOMIC DNA]</scope>
    <source>
        <strain evidence="2 3">LE-BIN_3174</strain>
    </source>
</reference>
<sequence length="275" mass="30235">MPGRTKRTKRGQGAGPPVARGRGDQGAQAGNATEDDGRPNWEDIYGPPIIMNSNMTPEERADANRRLAMLGVYVDREDDDDDKIDAGNPGIVAARRRLPTLPPLRGPPVHFHGIVGGVRPSNPYSDSRLVSMSMGFPVSVHPLRLPNTRAQITSGVSVIDYNFLRIAGLIHKMTPVRADVDNVELTKSGDQTKVLQVYGRVVVTFDAEGYEFEHKFWVIDMGLPLEMQLSEEDFCLKFGCVTDTQDGAKVIRKADAKVGRKIEDVYVVEQVGPVI</sequence>
<feature type="compositionally biased region" description="Basic residues" evidence="1">
    <location>
        <begin position="1"/>
        <end position="10"/>
    </location>
</feature>
<accession>A0A4R0R770</accession>
<proteinExistence type="predicted"/>
<gene>
    <name evidence="2" type="ORF">EIP91_005392</name>
</gene>
<organism evidence="2 3">
    <name type="scientific">Steccherinum ochraceum</name>
    <dbReference type="NCBI Taxonomy" id="92696"/>
    <lineage>
        <taxon>Eukaryota</taxon>
        <taxon>Fungi</taxon>
        <taxon>Dikarya</taxon>
        <taxon>Basidiomycota</taxon>
        <taxon>Agaricomycotina</taxon>
        <taxon>Agaricomycetes</taxon>
        <taxon>Polyporales</taxon>
        <taxon>Steccherinaceae</taxon>
        <taxon>Steccherinum</taxon>
    </lineage>
</organism>
<name>A0A4R0R770_9APHY</name>
<protein>
    <submittedName>
        <fullName evidence="2">Uncharacterized protein</fullName>
    </submittedName>
</protein>
<dbReference type="Proteomes" id="UP000292702">
    <property type="component" value="Unassembled WGS sequence"/>
</dbReference>